<dbReference type="PANTHER" id="PTHR42795:SF1">
    <property type="entry name" value="ALANINE DEHYDROGENASE"/>
    <property type="match status" value="1"/>
</dbReference>
<proteinExistence type="predicted"/>
<evidence type="ECO:0000313" key="2">
    <source>
        <dbReference type="EMBL" id="OGY72382.1"/>
    </source>
</evidence>
<evidence type="ECO:0000259" key="1">
    <source>
        <dbReference type="Pfam" id="PF05222"/>
    </source>
</evidence>
<protein>
    <recommendedName>
        <fullName evidence="1">Alanine dehydrogenase/pyridine nucleotide transhydrogenase N-terminal domain-containing protein</fullName>
    </recommendedName>
</protein>
<dbReference type="EMBL" id="MHJU01000036">
    <property type="protein sequence ID" value="OGY72382.1"/>
    <property type="molecule type" value="Genomic_DNA"/>
</dbReference>
<sequence length="183" mass="20552">MIISIFKTKKSAPLGVTPEFVSVLSQNHHTVLIEGRAEDELARVYLNVGGYIINTREELLDRGDLIVKLGVPELDDIEYAYGETKLFFAKVSGIERKIIEKMLSQKISFMSYEDLPGFVNKTVSDGSPVEFSNYTLPFLLKLAAKGTKALVDDEALRETLVLMLGKVYHPRLAARLGYPCYEF</sequence>
<evidence type="ECO:0000313" key="3">
    <source>
        <dbReference type="Proteomes" id="UP000178315"/>
    </source>
</evidence>
<dbReference type="SUPFAM" id="SSF52283">
    <property type="entry name" value="Formate/glycerate dehydrogenase catalytic domain-like"/>
    <property type="match status" value="1"/>
</dbReference>
<gene>
    <name evidence="2" type="ORF">A3H61_03625</name>
</gene>
<feature type="domain" description="Alanine dehydrogenase/pyridine nucleotide transhydrogenase N-terminal" evidence="1">
    <location>
        <begin position="15"/>
        <end position="117"/>
    </location>
</feature>
<dbReference type="GO" id="GO:0005886">
    <property type="term" value="C:plasma membrane"/>
    <property type="evidence" value="ECO:0007669"/>
    <property type="project" value="TreeGrafter"/>
</dbReference>
<dbReference type="InterPro" id="IPR007886">
    <property type="entry name" value="AlaDH/PNT_N"/>
</dbReference>
<dbReference type="Pfam" id="PF05222">
    <property type="entry name" value="AlaDh_PNT_N"/>
    <property type="match status" value="1"/>
</dbReference>
<dbReference type="Gene3D" id="3.40.50.720">
    <property type="entry name" value="NAD(P)-binding Rossmann-like Domain"/>
    <property type="match status" value="1"/>
</dbReference>
<organism evidence="2 3">
    <name type="scientific">Candidatus Jacksonbacteria bacterium RIFCSPLOWO2_02_FULL_44_20</name>
    <dbReference type="NCBI Taxonomy" id="1798460"/>
    <lineage>
        <taxon>Bacteria</taxon>
        <taxon>Candidatus Jacksoniibacteriota</taxon>
    </lineage>
</organism>
<accession>A0A1G2A6B0</accession>
<dbReference type="GO" id="GO:0006524">
    <property type="term" value="P:alanine catabolic process"/>
    <property type="evidence" value="ECO:0007669"/>
    <property type="project" value="TreeGrafter"/>
</dbReference>
<dbReference type="PANTHER" id="PTHR42795">
    <property type="entry name" value="ALANINE DEHYDROGENASE"/>
    <property type="match status" value="1"/>
</dbReference>
<name>A0A1G2A6B0_9BACT</name>
<comment type="caution">
    <text evidence="2">The sequence shown here is derived from an EMBL/GenBank/DDBJ whole genome shotgun (WGS) entry which is preliminary data.</text>
</comment>
<dbReference type="Proteomes" id="UP000178315">
    <property type="component" value="Unassembled WGS sequence"/>
</dbReference>
<dbReference type="GO" id="GO:0000286">
    <property type="term" value="F:alanine dehydrogenase activity"/>
    <property type="evidence" value="ECO:0007669"/>
    <property type="project" value="TreeGrafter"/>
</dbReference>
<dbReference type="AlphaFoldDB" id="A0A1G2A6B0"/>
<reference evidence="2 3" key="1">
    <citation type="journal article" date="2016" name="Nat. Commun.">
        <title>Thousands of microbial genomes shed light on interconnected biogeochemical processes in an aquifer system.</title>
        <authorList>
            <person name="Anantharaman K."/>
            <person name="Brown C.T."/>
            <person name="Hug L.A."/>
            <person name="Sharon I."/>
            <person name="Castelle C.J."/>
            <person name="Probst A.J."/>
            <person name="Thomas B.C."/>
            <person name="Singh A."/>
            <person name="Wilkins M.J."/>
            <person name="Karaoz U."/>
            <person name="Brodie E.L."/>
            <person name="Williams K.H."/>
            <person name="Hubbard S.S."/>
            <person name="Banfield J.F."/>
        </authorList>
    </citation>
    <scope>NUCLEOTIDE SEQUENCE [LARGE SCALE GENOMIC DNA]</scope>
</reference>